<sequence length="1103" mass="121276">MSPSSPSRRTFLKTTGAAALAVPAAGALTSTPASAAPAETGGSAMVTIVKATASSANSTYPASKVLDGDAMGNASRWLSLATDPQPTLTLDLEAATEVRRLVVFSGYSSGGYQAKSAVRAFTVEADVAGTWTTIGEVTDNDQLVAHVPLTPTTTQRVRLVITEANSQGDGIARVFEVYLFDSDQPVPLRHQPKPNLTFRPAGQLANDRYRVTFLEASWDGGRTYVHDLAVRVPGGWRPVTGAEQRFDEQWLICRGDRAAPGDYYNTTDLTWVSFDRIDRTGPHSVQLGRTADGVGDFRVTWDLSGDDPRLTYRLTAAASTDHIVGYQSFSGRSLDDVHEVLCGALQHAKVVLGREPTATWELPAPLALTEVAAAGRPMTVGMYVPADHIPFENEHQDGPDNQRYGLALGDDDELVRPVLFEPHAGQRAPLAAGQTRSFTVGLLAAPATLTAAYEALLRDEYGYRDYRQNIYDTSLTDTMYNLVDLVMHDSGQDDSVDFVPSPSGWWNRAKGFADIENDQSVRTTSAGVLLEAYLLTGDDAVYDKRALPTIEFHVSRNGYGWTPKKGFPVYGDTTLYKLGSVPFDASTLVPLYRMTGGWNPAIRALALAKSGTADDYWLKRTPWSTPLALYRLTGDRSHLRDAERAADDYLAQELAQPYTENLRPADFQYFYAKAWTELLELYEASGARRYLDAAHAEARRYVTQVFVRPVPDGSIDAPIPPVYYHEADRWKPPSAFDYPRTSVEPEPVPDWVVSTNGGTFEALGTYDNKGGGFTLNPAWAPFLLRLARHTGDELLATVAANSIVGRYTNYPGYYNRQFMPQQLQPDYPVQGPYGIASIYYTHIPVQLGMTIDWLVTEQIVRSRGAIDFPGEFEADYVWFKYHTFGHRPGRFYGDRNVWLWLPRGIVRLDNPQLNWVTAEGNGKLYLSLTNASARAQTATVTFGATQSGISPHGTYRATVIRDNGRRERATVRDGRLRVSVSGKGITAVVVDGVRLDVALHRPAQPTSGDASFHLDDDSPIGIVRGMLLVKPDRSRYDAYVQAATESPATLHYSLDGGASWTSLPDEVYPNEWTIPVRDLTTEFRYRVEAGGVSTDPATLSLHG</sequence>
<reference evidence="4" key="1">
    <citation type="journal article" date="2021" name="Int. J. Syst. Evol. Microbiol.">
        <title>Actinocatenispora comari sp. nov., an endophytic actinomycete isolated from aerial parts of Comarum salesowianum.</title>
        <authorList>
            <person name="Oyunbileg N."/>
            <person name="Iizaka Y."/>
            <person name="Hamada M."/>
            <person name="Davaapurev B.O."/>
            <person name="Fukumoto A."/>
            <person name="Tsetseg B."/>
            <person name="Kato F."/>
            <person name="Tamura T."/>
            <person name="Batkhuu J."/>
            <person name="Anzai Y."/>
        </authorList>
    </citation>
    <scope>NUCLEOTIDE SEQUENCE [LARGE SCALE GENOMIC DNA]</scope>
    <source>
        <strain evidence="4">NUM-2625</strain>
    </source>
</reference>
<dbReference type="Proteomes" id="UP000614996">
    <property type="component" value="Unassembled WGS sequence"/>
</dbReference>
<organism evidence="3 4">
    <name type="scientific">Actinocatenispora comari</name>
    <dbReference type="NCBI Taxonomy" id="2807577"/>
    <lineage>
        <taxon>Bacteria</taxon>
        <taxon>Bacillati</taxon>
        <taxon>Actinomycetota</taxon>
        <taxon>Actinomycetes</taxon>
        <taxon>Micromonosporales</taxon>
        <taxon>Micromonosporaceae</taxon>
        <taxon>Actinocatenispora</taxon>
    </lineage>
</organism>
<dbReference type="Pfam" id="PF00754">
    <property type="entry name" value="F5_F8_type_C"/>
    <property type="match status" value="1"/>
</dbReference>
<gene>
    <name evidence="3" type="ORF">NUM_31210</name>
</gene>
<dbReference type="InterPro" id="IPR006311">
    <property type="entry name" value="TAT_signal"/>
</dbReference>
<dbReference type="Gene3D" id="2.60.120.260">
    <property type="entry name" value="Galactose-binding domain-like"/>
    <property type="match status" value="1"/>
</dbReference>
<proteinExistence type="predicted"/>
<keyword evidence="4" id="KW-1185">Reference proteome</keyword>
<evidence type="ECO:0000259" key="2">
    <source>
        <dbReference type="PROSITE" id="PS50022"/>
    </source>
</evidence>
<evidence type="ECO:0000256" key="1">
    <source>
        <dbReference type="SAM" id="SignalP"/>
    </source>
</evidence>
<dbReference type="PROSITE" id="PS51318">
    <property type="entry name" value="TAT"/>
    <property type="match status" value="1"/>
</dbReference>
<dbReference type="Gene3D" id="1.50.10.20">
    <property type="match status" value="1"/>
</dbReference>
<dbReference type="AlphaFoldDB" id="A0A8J4ADW4"/>
<dbReference type="InterPro" id="IPR008979">
    <property type="entry name" value="Galactose-bd-like_sf"/>
</dbReference>
<feature type="signal peptide" evidence="1">
    <location>
        <begin position="1"/>
        <end position="35"/>
    </location>
</feature>
<comment type="caution">
    <text evidence="3">The sequence shown here is derived from an EMBL/GenBank/DDBJ whole genome shotgun (WGS) entry which is preliminary data.</text>
</comment>
<dbReference type="InterPro" id="IPR008928">
    <property type="entry name" value="6-hairpin_glycosidase_sf"/>
</dbReference>
<dbReference type="SUPFAM" id="SSF48208">
    <property type="entry name" value="Six-hairpin glycosidases"/>
    <property type="match status" value="1"/>
</dbReference>
<keyword evidence="1" id="KW-0732">Signal</keyword>
<evidence type="ECO:0000313" key="4">
    <source>
        <dbReference type="Proteomes" id="UP000614996"/>
    </source>
</evidence>
<dbReference type="InterPro" id="IPR000421">
    <property type="entry name" value="FA58C"/>
</dbReference>
<dbReference type="PROSITE" id="PS50022">
    <property type="entry name" value="FA58C_3"/>
    <property type="match status" value="1"/>
</dbReference>
<feature type="chain" id="PRO_5035174196" description="F5/8 type C domain-containing protein" evidence="1">
    <location>
        <begin position="36"/>
        <end position="1103"/>
    </location>
</feature>
<feature type="domain" description="F5/8 type C" evidence="2">
    <location>
        <begin position="34"/>
        <end position="180"/>
    </location>
</feature>
<dbReference type="EMBL" id="BOPO01000053">
    <property type="protein sequence ID" value="GIL27867.1"/>
    <property type="molecule type" value="Genomic_DNA"/>
</dbReference>
<accession>A0A8J4ADW4</accession>
<evidence type="ECO:0000313" key="3">
    <source>
        <dbReference type="EMBL" id="GIL27867.1"/>
    </source>
</evidence>
<name>A0A8J4ADW4_9ACTN</name>
<dbReference type="SUPFAM" id="SSF49785">
    <property type="entry name" value="Galactose-binding domain-like"/>
    <property type="match status" value="1"/>
</dbReference>
<protein>
    <recommendedName>
        <fullName evidence="2">F5/8 type C domain-containing protein</fullName>
    </recommendedName>
</protein>
<dbReference type="GO" id="GO:0005975">
    <property type="term" value="P:carbohydrate metabolic process"/>
    <property type="evidence" value="ECO:0007669"/>
    <property type="project" value="InterPro"/>
</dbReference>
<dbReference type="RefSeq" id="WP_207125587.1">
    <property type="nucleotide sequence ID" value="NZ_BOPO01000053.1"/>
</dbReference>